<feature type="domain" description="PAC" evidence="10">
    <location>
        <begin position="871"/>
        <end position="923"/>
    </location>
</feature>
<dbReference type="Gene3D" id="1.10.287.130">
    <property type="match status" value="1"/>
</dbReference>
<keyword evidence="6" id="KW-0902">Two-component regulatory system</keyword>
<dbReference type="PROSITE" id="PS50113">
    <property type="entry name" value="PAC"/>
    <property type="match status" value="8"/>
</dbReference>
<comment type="catalytic activity">
    <reaction evidence="1">
        <text>ATP + protein L-histidine = ADP + protein N-phospho-L-histidine.</text>
        <dbReference type="EC" id="2.7.13.3"/>
    </reaction>
</comment>
<dbReference type="PROSITE" id="PS50112">
    <property type="entry name" value="PAS"/>
    <property type="match status" value="7"/>
</dbReference>
<dbReference type="InterPro" id="IPR036097">
    <property type="entry name" value="HisK_dim/P_sf"/>
</dbReference>
<dbReference type="SMART" id="SM00388">
    <property type="entry name" value="HisKA"/>
    <property type="match status" value="1"/>
</dbReference>
<feature type="domain" description="PAC" evidence="10">
    <location>
        <begin position="752"/>
        <end position="803"/>
    </location>
</feature>
<dbReference type="InterPro" id="IPR000644">
    <property type="entry name" value="CBS_dom"/>
</dbReference>
<dbReference type="Gene3D" id="3.30.565.10">
    <property type="entry name" value="Histidine kinase-like ATPase, C-terminal domain"/>
    <property type="match status" value="1"/>
</dbReference>
<dbReference type="InterPro" id="IPR001610">
    <property type="entry name" value="PAC"/>
</dbReference>
<feature type="domain" description="PAS" evidence="9">
    <location>
        <begin position="426"/>
        <end position="497"/>
    </location>
</feature>
<feature type="domain" description="Histidine kinase" evidence="8">
    <location>
        <begin position="1195"/>
        <end position="1410"/>
    </location>
</feature>
<feature type="domain" description="PAC" evidence="10">
    <location>
        <begin position="499"/>
        <end position="551"/>
    </location>
</feature>
<dbReference type="SUPFAM" id="SSF55874">
    <property type="entry name" value="ATPase domain of HSP90 chaperone/DNA topoisomerase II/histidine kinase"/>
    <property type="match status" value="1"/>
</dbReference>
<evidence type="ECO:0000259" key="8">
    <source>
        <dbReference type="PROSITE" id="PS50109"/>
    </source>
</evidence>
<proteinExistence type="predicted"/>
<evidence type="ECO:0000256" key="2">
    <source>
        <dbReference type="ARBA" id="ARBA00012438"/>
    </source>
</evidence>
<dbReference type="PRINTS" id="PR00344">
    <property type="entry name" value="BCTRLSENSOR"/>
</dbReference>
<dbReference type="InterPro" id="IPR003594">
    <property type="entry name" value="HATPase_dom"/>
</dbReference>
<dbReference type="Gene3D" id="3.10.580.10">
    <property type="entry name" value="CBS-domain"/>
    <property type="match status" value="1"/>
</dbReference>
<dbReference type="Pfam" id="PF13426">
    <property type="entry name" value="PAS_9"/>
    <property type="match status" value="2"/>
</dbReference>
<dbReference type="InterPro" id="IPR046342">
    <property type="entry name" value="CBS_dom_sf"/>
</dbReference>
<feature type="domain" description="PAC" evidence="10">
    <location>
        <begin position="626"/>
        <end position="678"/>
    </location>
</feature>
<dbReference type="Pfam" id="PF08448">
    <property type="entry name" value="PAS_4"/>
    <property type="match status" value="2"/>
</dbReference>
<keyword evidence="3" id="KW-0597">Phosphoprotein</keyword>
<dbReference type="PANTHER" id="PTHR43304:SF1">
    <property type="entry name" value="PAC DOMAIN-CONTAINING PROTEIN"/>
    <property type="match status" value="1"/>
</dbReference>
<protein>
    <recommendedName>
        <fullName evidence="2">histidine kinase</fullName>
        <ecNumber evidence="2">2.7.13.3</ecNumber>
    </recommendedName>
</protein>
<dbReference type="PROSITE" id="PS50109">
    <property type="entry name" value="HIS_KIN"/>
    <property type="match status" value="1"/>
</dbReference>
<dbReference type="InterPro" id="IPR013655">
    <property type="entry name" value="PAS_fold_3"/>
</dbReference>
<reference evidence="12 13" key="1">
    <citation type="journal article" date="2020" name="ISME J.">
        <title>Comparative genomics reveals insights into cyanobacterial evolution and habitat adaptation.</title>
        <authorList>
            <person name="Chen M.Y."/>
            <person name="Teng W.K."/>
            <person name="Zhao L."/>
            <person name="Hu C.X."/>
            <person name="Zhou Y.K."/>
            <person name="Han B.P."/>
            <person name="Song L.R."/>
            <person name="Shu W.S."/>
        </authorList>
    </citation>
    <scope>NUCLEOTIDE SEQUENCE [LARGE SCALE GENOMIC DNA]</scope>
    <source>
        <strain evidence="12 13">FACHB-119</strain>
    </source>
</reference>
<dbReference type="SUPFAM" id="SSF47384">
    <property type="entry name" value="Homodimeric domain of signal transducing histidine kinase"/>
    <property type="match status" value="1"/>
</dbReference>
<dbReference type="InterPro" id="IPR004358">
    <property type="entry name" value="Sig_transdc_His_kin-like_C"/>
</dbReference>
<name>A0ABR8D7G5_9NOST</name>
<dbReference type="CDD" id="cd00130">
    <property type="entry name" value="PAS"/>
    <property type="match status" value="8"/>
</dbReference>
<feature type="domain" description="PAC" evidence="10">
    <location>
        <begin position="365"/>
        <end position="419"/>
    </location>
</feature>
<dbReference type="InterPro" id="IPR005467">
    <property type="entry name" value="His_kinase_dom"/>
</dbReference>
<dbReference type="PANTHER" id="PTHR43304">
    <property type="entry name" value="PHYTOCHROME-LIKE PROTEIN CPH1"/>
    <property type="match status" value="1"/>
</dbReference>
<feature type="domain" description="PAS" evidence="9">
    <location>
        <begin position="800"/>
        <end position="842"/>
    </location>
</feature>
<keyword evidence="4" id="KW-0808">Transferase</keyword>
<dbReference type="Pfam" id="PF08447">
    <property type="entry name" value="PAS_3"/>
    <property type="match status" value="4"/>
</dbReference>
<dbReference type="InterPro" id="IPR035965">
    <property type="entry name" value="PAS-like_dom_sf"/>
</dbReference>
<dbReference type="EC" id="2.7.13.3" evidence="2"/>
<dbReference type="SUPFAM" id="SSF55785">
    <property type="entry name" value="PYP-like sensor domain (PAS domain)"/>
    <property type="match status" value="8"/>
</dbReference>
<feature type="domain" description="PAS" evidence="9">
    <location>
        <begin position="168"/>
        <end position="238"/>
    </location>
</feature>
<dbReference type="InterPro" id="IPR000700">
    <property type="entry name" value="PAS-assoc_C"/>
</dbReference>
<sequence>MQFLPRHLWLRYLESVIDNSPLTVEPETPLSDAISQMASRGVDIVVVANSQVLGYLSATDVVKLVALGVDLQNTRICEVINTGQSFFQLWQFEDVASMMSMLRENQSSCLLLVDEQAQLLGIITSESIYQALEAVTELNNQEQLQISQAPLKLLKSAVVKTDDAISTSEKSLGNIADTRPVLTWVSGKDTLCNFFNKSWLEFTGSSLEQEIGKSWTERVHPEDLQTFLNIYLSAFHTREYFSVEYRLRRFDGKYSWVLNAGVPKFTSGGSFEGYINSCIDINEYKQAFTALQESTTKLKLALEVTQTIYWERNLNNDQLALLNCVDGGGATRYVTHNEAINCIHADDREKFEMAVQEAIARCGSLEVEHRLLAPGQPSEYKWFLSRGKVITDTTGKPTRMIGVSMDITELVQARAAVQQANQEYKTQECFQFLAESLPQQVWIARPDGYIEYVNQRTLEYYGCEPEALLGWQWQQWIHPDDSCPYMEAWLHSVATGDPFEVEFRSLRADHSYRWHLGLAEARRDQQGNIINWFGTNTDIDDRQRPELALRDSEARFRNLVEASSDWLWEVDENAVYTYVNPKVKDILGYEPEEILGKTPFEMMTPKEAERVMNIYAPIAAAQQPYNCWENTSVHKQGHLVVLETSGVPVFDAAGKFCGYRGIDRDITVKKQVENNLYQTQQQLQTILNNCPAIIYVIDLQDRFILINQRYERLLNLTQAEIIGKSIYDTWPDYFARAFALNNRQVLNSGIAIEVEEIVPQEDGLHTYFSIKFPLQDHNGVTYAICGISTDITERKLAENSLLRFHKAMESTSDAIIFSDILDKSIYINPAFEQLYGYSLEELQAHGGVRTVFQQPLERQTILDTVMKGNSWRGEVTMRSRDGRQLKVDMRSDALKDSLGKITGIVCIHTDVTQHQQREEGLRLRDRAIDASSNGIIIADATTPNGPIIYVNPAFERMTGYSSAEVIGQNFRIFQSADIDQPGLRELSAAMQAGKACTVVLRNYRKDGSLLWNEFNISPVYDHTGQLTHYISIQTDITERKQAETALLVSQQRLQYLLTSSPAVIYTSQTFGEFGTIFISDNVTAMTGYEAREFTEDPSFWVSHIHPEDVASVFHKLAHVWERKNYKLEYRFLHKDGKYHWIYDQGRVVQDDINNPIERVGYLIDITERKQLEDYLKVALEKEKELSELKSRFVSMTSHEFRTPLSTILSSSELLEHYRHKWTEEKQLTHLHRIQTAVKRMTEMLNDILIIGKAEAGRLEFVPKSFDIVAYCRTLVEEVQLNRTNHQVYFLSEHEYMSCYMDDKLLGHILSNLISNAIKYSPVSSRVLVKFYCQDERAVFEVQDWGIGIPPEDITHLFESFYRAKNVGNILGTGLGLAIVKKCVDICQGEIFVSSKLGVGTVFTVNLPLNSQI</sequence>
<evidence type="ECO:0000256" key="5">
    <source>
        <dbReference type="ARBA" id="ARBA00022777"/>
    </source>
</evidence>
<dbReference type="SMART" id="SM00116">
    <property type="entry name" value="CBS"/>
    <property type="match status" value="2"/>
</dbReference>
<evidence type="ECO:0000313" key="12">
    <source>
        <dbReference type="EMBL" id="MBD2502842.1"/>
    </source>
</evidence>
<dbReference type="CDD" id="cd00075">
    <property type="entry name" value="HATPase"/>
    <property type="match status" value="1"/>
</dbReference>
<evidence type="ECO:0000256" key="7">
    <source>
        <dbReference type="PROSITE-ProRule" id="PRU00703"/>
    </source>
</evidence>
<dbReference type="SMART" id="SM00086">
    <property type="entry name" value="PAC"/>
    <property type="match status" value="7"/>
</dbReference>
<evidence type="ECO:0000256" key="4">
    <source>
        <dbReference type="ARBA" id="ARBA00022679"/>
    </source>
</evidence>
<dbReference type="InterPro" id="IPR036890">
    <property type="entry name" value="HATPase_C_sf"/>
</dbReference>
<dbReference type="InterPro" id="IPR052162">
    <property type="entry name" value="Sensor_kinase/Photoreceptor"/>
</dbReference>
<dbReference type="PROSITE" id="PS51371">
    <property type="entry name" value="CBS"/>
    <property type="match status" value="1"/>
</dbReference>
<feature type="domain" description="PAS" evidence="9">
    <location>
        <begin position="552"/>
        <end position="622"/>
    </location>
</feature>
<feature type="domain" description="PAC" evidence="10">
    <location>
        <begin position="241"/>
        <end position="293"/>
    </location>
</feature>
<dbReference type="SUPFAM" id="SSF54631">
    <property type="entry name" value="CBS-domain pair"/>
    <property type="match status" value="1"/>
</dbReference>
<dbReference type="CDD" id="cd00082">
    <property type="entry name" value="HisKA"/>
    <property type="match status" value="1"/>
</dbReference>
<dbReference type="Pfam" id="PF00512">
    <property type="entry name" value="HisKA"/>
    <property type="match status" value="1"/>
</dbReference>
<feature type="domain" description="PAC" evidence="10">
    <location>
        <begin position="1125"/>
        <end position="1177"/>
    </location>
</feature>
<feature type="domain" description="CBS" evidence="11">
    <location>
        <begin position="17"/>
        <end position="71"/>
    </location>
</feature>
<evidence type="ECO:0000259" key="10">
    <source>
        <dbReference type="PROSITE" id="PS50113"/>
    </source>
</evidence>
<dbReference type="Pfam" id="PF02518">
    <property type="entry name" value="HATPase_c"/>
    <property type="match status" value="1"/>
</dbReference>
<dbReference type="Gene3D" id="3.30.450.20">
    <property type="entry name" value="PAS domain"/>
    <property type="match status" value="8"/>
</dbReference>
<dbReference type="InterPro" id="IPR003661">
    <property type="entry name" value="HisK_dim/P_dom"/>
</dbReference>
<dbReference type="InterPro" id="IPR013656">
    <property type="entry name" value="PAS_4"/>
</dbReference>
<evidence type="ECO:0000256" key="1">
    <source>
        <dbReference type="ARBA" id="ARBA00000085"/>
    </source>
</evidence>
<feature type="domain" description="PAS" evidence="9">
    <location>
        <begin position="1049"/>
        <end position="1123"/>
    </location>
</feature>
<organism evidence="12 13">
    <name type="scientific">Anabaena azotica FACHB-119</name>
    <dbReference type="NCBI Taxonomy" id="947527"/>
    <lineage>
        <taxon>Bacteria</taxon>
        <taxon>Bacillati</taxon>
        <taxon>Cyanobacteriota</taxon>
        <taxon>Cyanophyceae</taxon>
        <taxon>Nostocales</taxon>
        <taxon>Nostocaceae</taxon>
        <taxon>Anabaena</taxon>
        <taxon>Anabaena azotica</taxon>
    </lineage>
</organism>
<evidence type="ECO:0000256" key="3">
    <source>
        <dbReference type="ARBA" id="ARBA00022553"/>
    </source>
</evidence>
<comment type="caution">
    <text evidence="12">The sequence shown here is derived from an EMBL/GenBank/DDBJ whole genome shotgun (WGS) entry which is preliminary data.</text>
</comment>
<dbReference type="NCBIfam" id="TIGR00229">
    <property type="entry name" value="sensory_box"/>
    <property type="match status" value="7"/>
</dbReference>
<dbReference type="Proteomes" id="UP000661112">
    <property type="component" value="Unassembled WGS sequence"/>
</dbReference>
<feature type="domain" description="PAS" evidence="9">
    <location>
        <begin position="926"/>
        <end position="974"/>
    </location>
</feature>
<keyword evidence="5" id="KW-0418">Kinase</keyword>
<keyword evidence="7" id="KW-0129">CBS domain</keyword>
<dbReference type="Pfam" id="PF00571">
    <property type="entry name" value="CBS"/>
    <property type="match status" value="1"/>
</dbReference>
<feature type="domain" description="PAS" evidence="9">
    <location>
        <begin position="679"/>
        <end position="728"/>
    </location>
</feature>
<evidence type="ECO:0000256" key="6">
    <source>
        <dbReference type="ARBA" id="ARBA00023012"/>
    </source>
</evidence>
<evidence type="ECO:0000259" key="9">
    <source>
        <dbReference type="PROSITE" id="PS50112"/>
    </source>
</evidence>
<evidence type="ECO:0000313" key="13">
    <source>
        <dbReference type="Proteomes" id="UP000661112"/>
    </source>
</evidence>
<dbReference type="SMART" id="SM00387">
    <property type="entry name" value="HATPase_c"/>
    <property type="match status" value="1"/>
</dbReference>
<accession>A0ABR8D7G5</accession>
<keyword evidence="13" id="KW-1185">Reference proteome</keyword>
<dbReference type="SMART" id="SM00091">
    <property type="entry name" value="PAS"/>
    <property type="match status" value="7"/>
</dbReference>
<feature type="domain" description="PAC" evidence="10">
    <location>
        <begin position="996"/>
        <end position="1048"/>
    </location>
</feature>
<dbReference type="EMBL" id="JACJSG010000028">
    <property type="protein sequence ID" value="MBD2502842.1"/>
    <property type="molecule type" value="Genomic_DNA"/>
</dbReference>
<dbReference type="InterPro" id="IPR000014">
    <property type="entry name" value="PAS"/>
</dbReference>
<gene>
    <name evidence="12" type="ORF">H6G83_19920</name>
</gene>
<evidence type="ECO:0000259" key="11">
    <source>
        <dbReference type="PROSITE" id="PS51371"/>
    </source>
</evidence>
<dbReference type="RefSeq" id="WP_190475494.1">
    <property type="nucleotide sequence ID" value="NZ_JACJSG010000028.1"/>
</dbReference>